<name>A0A9W7APQ2_9STRA</name>
<gene>
    <name evidence="2" type="ORF">TrRE_jg2782</name>
</gene>
<evidence type="ECO:0000313" key="2">
    <source>
        <dbReference type="EMBL" id="GMH72129.1"/>
    </source>
</evidence>
<dbReference type="AlphaFoldDB" id="A0A9W7APQ2"/>
<feature type="transmembrane region" description="Helical" evidence="1">
    <location>
        <begin position="106"/>
        <end position="130"/>
    </location>
</feature>
<dbReference type="PANTHER" id="PTHR36018">
    <property type="entry name" value="OS09G0481800 PROTEIN"/>
    <property type="match status" value="1"/>
</dbReference>
<evidence type="ECO:0000256" key="1">
    <source>
        <dbReference type="SAM" id="Phobius"/>
    </source>
</evidence>
<dbReference type="Gene3D" id="3.30.300.130">
    <property type="entry name" value="Fe-S cluster assembly (FSCA)"/>
    <property type="match status" value="1"/>
</dbReference>
<comment type="caution">
    <text evidence="2">The sequence shown here is derived from an EMBL/GenBank/DDBJ whole genome shotgun (WGS) entry which is preliminary data.</text>
</comment>
<dbReference type="PANTHER" id="PTHR36018:SF1">
    <property type="entry name" value="OS09G0481800 PROTEIN"/>
    <property type="match status" value="1"/>
</dbReference>
<dbReference type="OrthoDB" id="446939at2759"/>
<dbReference type="Proteomes" id="UP001165082">
    <property type="component" value="Unassembled WGS sequence"/>
</dbReference>
<keyword evidence="1" id="KW-0812">Transmembrane</keyword>
<organism evidence="2 3">
    <name type="scientific">Triparma retinervis</name>
    <dbReference type="NCBI Taxonomy" id="2557542"/>
    <lineage>
        <taxon>Eukaryota</taxon>
        <taxon>Sar</taxon>
        <taxon>Stramenopiles</taxon>
        <taxon>Ochrophyta</taxon>
        <taxon>Bolidophyceae</taxon>
        <taxon>Parmales</taxon>
        <taxon>Triparmaceae</taxon>
        <taxon>Triparma</taxon>
    </lineage>
</organism>
<keyword evidence="3" id="KW-1185">Reference proteome</keyword>
<protein>
    <submittedName>
        <fullName evidence="2">Uncharacterized protein</fullName>
    </submittedName>
</protein>
<accession>A0A9W7APQ2</accession>
<dbReference type="EMBL" id="BRXZ01002879">
    <property type="protein sequence ID" value="GMH72129.1"/>
    <property type="molecule type" value="Genomic_DNA"/>
</dbReference>
<reference evidence="2" key="1">
    <citation type="submission" date="2022-07" db="EMBL/GenBank/DDBJ databases">
        <title>Genome analysis of Parmales, a sister group of diatoms, reveals the evolutionary specialization of diatoms from phago-mixotrophs to photoautotrophs.</title>
        <authorList>
            <person name="Ban H."/>
            <person name="Sato S."/>
            <person name="Yoshikawa S."/>
            <person name="Kazumasa Y."/>
            <person name="Nakamura Y."/>
            <person name="Ichinomiya M."/>
            <person name="Saitoh K."/>
            <person name="Sato N."/>
            <person name="Blanc-Mathieu R."/>
            <person name="Endo H."/>
            <person name="Kuwata A."/>
            <person name="Ogata H."/>
        </authorList>
    </citation>
    <scope>NUCLEOTIDE SEQUENCE</scope>
</reference>
<proteinExistence type="predicted"/>
<keyword evidence="1" id="KW-1133">Transmembrane helix</keyword>
<evidence type="ECO:0000313" key="3">
    <source>
        <dbReference type="Proteomes" id="UP001165082"/>
    </source>
</evidence>
<dbReference type="InterPro" id="IPR034904">
    <property type="entry name" value="FSCA_dom_sf"/>
</dbReference>
<keyword evidence="1" id="KW-0472">Membrane</keyword>
<dbReference type="SUPFAM" id="SSF117916">
    <property type="entry name" value="Fe-S cluster assembly (FSCA) domain-like"/>
    <property type="match status" value="1"/>
</dbReference>
<sequence>MLALHYVFKRLNGVSARSASSFKFHYWEKETDGRDKEEETVPLASPTQDAAEASFDVVERVRENAGAYDQSSVYNGDRYTFDPRRDSTLMEGTSSAHKKLQTNGKVVIFVGAALSMIDMLTDIVMIVQFFRTGETGYGYASLGSLLFNLLLQTAVTYLQNSVGTWQTILREHMYVWTFVKPWVDAWRVASGAAHLEGRIMNAAYELTFNKGSFDGFSDLDDNELIPAPLPPTTNPRLASGFRFPPYNCAAGETVTYDEESIQGILSACRIDIPTLFGYTDDNLAVGITGSVDLVELDGPVVVLTLGGRFWHQRPTVLMRVKAYLQERCPEIVDVVVGDEWELTDEANV</sequence>